<sequence>MSTQQVDSFPMSDRGLAYGDGLFETILVRNGSPFFWNEHMERLADGAARLGFTPPCRSELEAVLTRAGAGLCVLKLLFTRGSGGRGYAPPAQALPSWSYHFSPFEPDRARQHQGVTVRLCALKLSIQPQLAGIKHLSRLENVLARQEWSDSRIAEGVLSDLDGHVIEATAMNVAWFDGRQWLTPRLDRCGVGGTLRRALIERGFLTQAVLRTQNLPSVQAMIVFNSVQGCWPVTSLVSADGAPVTHWALSEPVKTMTRQANALLGYD</sequence>
<comment type="similarity">
    <text evidence="2">Belongs to the class-IV pyridoxal-phosphate-dependent aminotransferase family.</text>
</comment>
<dbReference type="EMBL" id="JARWAO010000003">
    <property type="protein sequence ID" value="MDR5895834.1"/>
    <property type="molecule type" value="Genomic_DNA"/>
</dbReference>
<evidence type="ECO:0000256" key="6">
    <source>
        <dbReference type="ARBA" id="ARBA00023239"/>
    </source>
</evidence>
<name>A0ABU1GUW5_9GAMM</name>
<dbReference type="Pfam" id="PF01063">
    <property type="entry name" value="Aminotran_4"/>
    <property type="match status" value="1"/>
</dbReference>
<keyword evidence="6 11" id="KW-0456">Lyase</keyword>
<dbReference type="InterPro" id="IPR043132">
    <property type="entry name" value="BCAT-like_C"/>
</dbReference>
<keyword evidence="5" id="KW-0289">Folate biosynthesis</keyword>
<evidence type="ECO:0000256" key="7">
    <source>
        <dbReference type="ARBA" id="ARBA00035633"/>
    </source>
</evidence>
<evidence type="ECO:0000256" key="2">
    <source>
        <dbReference type="ARBA" id="ARBA00009320"/>
    </source>
</evidence>
<dbReference type="NCBIfam" id="TIGR03461">
    <property type="entry name" value="pabC_Proteo"/>
    <property type="match status" value="1"/>
</dbReference>
<evidence type="ECO:0000256" key="10">
    <source>
        <dbReference type="NCBIfam" id="TIGR03461"/>
    </source>
</evidence>
<evidence type="ECO:0000256" key="4">
    <source>
        <dbReference type="ARBA" id="ARBA00022898"/>
    </source>
</evidence>
<dbReference type="InterPro" id="IPR001544">
    <property type="entry name" value="Aminotrans_IV"/>
</dbReference>
<dbReference type="InterPro" id="IPR036038">
    <property type="entry name" value="Aminotransferase-like"/>
</dbReference>
<dbReference type="Proteomes" id="UP001269375">
    <property type="component" value="Unassembled WGS sequence"/>
</dbReference>
<evidence type="ECO:0000313" key="11">
    <source>
        <dbReference type="EMBL" id="MDR5895834.1"/>
    </source>
</evidence>
<dbReference type="InterPro" id="IPR017824">
    <property type="entry name" value="Aminodeoxychorismate_lyase_IV"/>
</dbReference>
<dbReference type="InterPro" id="IPR043131">
    <property type="entry name" value="BCAT-like_N"/>
</dbReference>
<dbReference type="GO" id="GO:0008696">
    <property type="term" value="F:4-amino-4-deoxychorismate lyase activity"/>
    <property type="evidence" value="ECO:0007669"/>
    <property type="project" value="UniProtKB-EC"/>
</dbReference>
<dbReference type="PANTHER" id="PTHR42743">
    <property type="entry name" value="AMINO-ACID AMINOTRANSFERASE"/>
    <property type="match status" value="1"/>
</dbReference>
<evidence type="ECO:0000256" key="3">
    <source>
        <dbReference type="ARBA" id="ARBA00011738"/>
    </source>
</evidence>
<proteinExistence type="inferred from homology"/>
<evidence type="ECO:0000256" key="9">
    <source>
        <dbReference type="ARBA" id="ARBA00049529"/>
    </source>
</evidence>
<dbReference type="Gene3D" id="3.30.470.10">
    <property type="match status" value="1"/>
</dbReference>
<comment type="cofactor">
    <cofactor evidence="1">
        <name>pyridoxal 5'-phosphate</name>
        <dbReference type="ChEBI" id="CHEBI:597326"/>
    </cofactor>
</comment>
<protein>
    <recommendedName>
        <fullName evidence="8 10">Aminodeoxychorismate lyase</fullName>
        <ecNumber evidence="8 10">4.1.3.38</ecNumber>
    </recommendedName>
</protein>
<comment type="subunit">
    <text evidence="3">Homodimer.</text>
</comment>
<evidence type="ECO:0000256" key="1">
    <source>
        <dbReference type="ARBA" id="ARBA00001933"/>
    </source>
</evidence>
<comment type="pathway">
    <text evidence="7">Cofactor biosynthesis; tetrahydrofolate biosynthesis; 4-aminobenzoate from chorismate: step 2/2.</text>
</comment>
<dbReference type="Gene3D" id="3.20.10.10">
    <property type="entry name" value="D-amino Acid Aminotransferase, subunit A, domain 2"/>
    <property type="match status" value="1"/>
</dbReference>
<comment type="caution">
    <text evidence="11">The sequence shown here is derived from an EMBL/GenBank/DDBJ whole genome shotgun (WGS) entry which is preliminary data.</text>
</comment>
<reference evidence="11 12" key="1">
    <citation type="submission" date="2023-04" db="EMBL/GenBank/DDBJ databases">
        <title>A long-awaited taxogenomic arrangement of the family Halomonadaceae.</title>
        <authorList>
            <person name="De La Haba R."/>
            <person name="Chuvochina M."/>
            <person name="Wittouck S."/>
            <person name="Arahal D.R."/>
            <person name="Sanchez-Porro C."/>
            <person name="Hugenholtz P."/>
            <person name="Ventosa A."/>
        </authorList>
    </citation>
    <scope>NUCLEOTIDE SEQUENCE [LARGE SCALE GENOMIC DNA]</scope>
    <source>
        <strain evidence="11 12">DSM 22428</strain>
    </source>
</reference>
<dbReference type="RefSeq" id="WP_251589699.1">
    <property type="nucleotide sequence ID" value="NZ_JAMLJI010000001.1"/>
</dbReference>
<dbReference type="PANTHER" id="PTHR42743:SF2">
    <property type="entry name" value="AMINODEOXYCHORISMATE LYASE"/>
    <property type="match status" value="1"/>
</dbReference>
<dbReference type="EC" id="4.1.3.38" evidence="8 10"/>
<evidence type="ECO:0000313" key="12">
    <source>
        <dbReference type="Proteomes" id="UP001269375"/>
    </source>
</evidence>
<keyword evidence="4" id="KW-0663">Pyridoxal phosphate</keyword>
<keyword evidence="12" id="KW-1185">Reference proteome</keyword>
<dbReference type="InterPro" id="IPR050571">
    <property type="entry name" value="Class-IV_PLP-Dep_Aminotrnsfr"/>
</dbReference>
<dbReference type="SUPFAM" id="SSF56752">
    <property type="entry name" value="D-aminoacid aminotransferase-like PLP-dependent enzymes"/>
    <property type="match status" value="1"/>
</dbReference>
<evidence type="ECO:0000256" key="5">
    <source>
        <dbReference type="ARBA" id="ARBA00022909"/>
    </source>
</evidence>
<organism evidence="11 12">
    <name type="scientific">Larsenimonas suaedae</name>
    <dbReference type="NCBI Taxonomy" id="1851019"/>
    <lineage>
        <taxon>Bacteria</taxon>
        <taxon>Pseudomonadati</taxon>
        <taxon>Pseudomonadota</taxon>
        <taxon>Gammaproteobacteria</taxon>
        <taxon>Oceanospirillales</taxon>
        <taxon>Halomonadaceae</taxon>
        <taxon>Larsenimonas</taxon>
    </lineage>
</organism>
<evidence type="ECO:0000256" key="8">
    <source>
        <dbReference type="ARBA" id="ARBA00035676"/>
    </source>
</evidence>
<gene>
    <name evidence="11" type="primary">pabC</name>
    <name evidence="11" type="ORF">QC825_07090</name>
</gene>
<accession>A0ABU1GUW5</accession>
<comment type="catalytic activity">
    <reaction evidence="9">
        <text>4-amino-4-deoxychorismate = 4-aminobenzoate + pyruvate + H(+)</text>
        <dbReference type="Rhea" id="RHEA:16201"/>
        <dbReference type="ChEBI" id="CHEBI:15361"/>
        <dbReference type="ChEBI" id="CHEBI:15378"/>
        <dbReference type="ChEBI" id="CHEBI:17836"/>
        <dbReference type="ChEBI" id="CHEBI:58406"/>
        <dbReference type="EC" id="4.1.3.38"/>
    </reaction>
</comment>